<feature type="transmembrane region" description="Helical" evidence="1">
    <location>
        <begin position="12"/>
        <end position="34"/>
    </location>
</feature>
<name>A0ABY9AVX1_PARCI</name>
<reference evidence="2 3" key="1">
    <citation type="submission" date="2023-06" db="EMBL/GenBank/DDBJ databases">
        <authorList>
            <person name="Ham H."/>
            <person name="Park D.S."/>
        </authorList>
    </citation>
    <scope>NUCLEOTIDE SEQUENCE [LARGE SCALE GENOMIC DNA]</scope>
    <source>
        <strain evidence="2 3">KACC 17005</strain>
    </source>
</reference>
<keyword evidence="3" id="KW-1185">Reference proteome</keyword>
<evidence type="ECO:0000313" key="2">
    <source>
        <dbReference type="EMBL" id="WIY50934.1"/>
    </source>
</evidence>
<dbReference type="GeneID" id="79792042"/>
<dbReference type="Proteomes" id="UP001242732">
    <property type="component" value="Chromosome"/>
</dbReference>
<keyword evidence="1" id="KW-0472">Membrane</keyword>
<sequence>MFPLISPEAQVMLAICAFHAYDACVSLAEGAGLVRRPGRTRWRGMLATQGFEVRWAYLAWPALLSPHQPVYPLGWQPDQVRLPGDDAAVQRLRAHADSFRHFALPLYGLGASLYLLLPAALFVWPGDAVQLAAAGMIYFFAAWIAALAWRHGATGHSPRSVARSVAVQALACPPFALNSVRKLAAAYAPGMDLLQAAHQLLDPPAWHALAQRAQAVIEADIETAEAQGPAATTRSQRLCGALRQLQAHMPKAPCTETP</sequence>
<gene>
    <name evidence="2" type="ORF">QRO08_10340</name>
</gene>
<evidence type="ECO:0000256" key="1">
    <source>
        <dbReference type="SAM" id="Phobius"/>
    </source>
</evidence>
<feature type="transmembrane region" description="Helical" evidence="1">
    <location>
        <begin position="130"/>
        <end position="149"/>
    </location>
</feature>
<dbReference type="EMBL" id="CP127363">
    <property type="protein sequence ID" value="WIY50934.1"/>
    <property type="molecule type" value="Genomic_DNA"/>
</dbReference>
<accession>A0ABY9AVX1</accession>
<evidence type="ECO:0000313" key="3">
    <source>
        <dbReference type="Proteomes" id="UP001242732"/>
    </source>
</evidence>
<dbReference type="RefSeq" id="WP_017438461.1">
    <property type="nucleotide sequence ID" value="NZ_CP023687.1"/>
</dbReference>
<keyword evidence="1" id="KW-0812">Transmembrane</keyword>
<feature type="transmembrane region" description="Helical" evidence="1">
    <location>
        <begin position="102"/>
        <end position="124"/>
    </location>
</feature>
<keyword evidence="1" id="KW-1133">Transmembrane helix</keyword>
<proteinExistence type="predicted"/>
<organism evidence="2 3">
    <name type="scientific">Paracidovorax citrulli</name>
    <name type="common">Acidovorax citrulli</name>
    <dbReference type="NCBI Taxonomy" id="80869"/>
    <lineage>
        <taxon>Bacteria</taxon>
        <taxon>Pseudomonadati</taxon>
        <taxon>Pseudomonadota</taxon>
        <taxon>Betaproteobacteria</taxon>
        <taxon>Burkholderiales</taxon>
        <taxon>Comamonadaceae</taxon>
        <taxon>Paracidovorax</taxon>
    </lineage>
</organism>
<protein>
    <submittedName>
        <fullName evidence="2">Uncharacterized protein</fullName>
    </submittedName>
</protein>